<dbReference type="Pfam" id="PF07967">
    <property type="entry name" value="zf-C3HC"/>
    <property type="match status" value="1"/>
</dbReference>
<dbReference type="PANTHER" id="PTHR15835:SF6">
    <property type="entry name" value="ZINC FINGER C3HC-TYPE PROTEIN 1"/>
    <property type="match status" value="1"/>
</dbReference>
<feature type="domain" description="NuBaID C-terminal" evidence="7">
    <location>
        <begin position="305"/>
        <end position="399"/>
    </location>
</feature>
<gene>
    <name evidence="8" type="ORF">N7G274_002498</name>
</gene>
<evidence type="ECO:0008006" key="10">
    <source>
        <dbReference type="Google" id="ProtNLM"/>
    </source>
</evidence>
<evidence type="ECO:0000313" key="8">
    <source>
        <dbReference type="EMBL" id="KAL2044724.1"/>
    </source>
</evidence>
<proteinExistence type="predicted"/>
<sequence length="477" mass="53378">MPAALSTTKRKFHQILDSISNASSTSLATSHGKYNASTITLPANMDPPAKKSRIARPTSTFGPPIARATAVLRPSTGVSKVMKQAASSETLEGKHKTPNFAPWDRRQFLERLQTYRHVDKWMGKPEKINEVKWAKRGWSCIGKDRVGCVGGCAKEVVITLESSRIRNEDEEERLSDDEAYEDEWREKAQEALVEKYVEMIVTSHDEGCLWRRRGCDDTIQRLPLAHRTTAIGGLRHRYESLVAMPSELPFDPSTPEDFDVSKTLVQTASLLCASPMHPPDGAQHILLDSCKPSETDSPLQFNTSALTLALFGWEVEEGHVSGLATCKACFRRLGLWLFKSPSTKTNSQSSMERLDVIGEHRDYCPWINALSQNGTASRRSSLDGLAGWQVLLRAVNVSITDRKREFGATSVTLQDMDDVASEVASVTSLATTSRERKNEEERDKERWAKLKRLKQVFQVKRGKGKEQFRQSASDVAR</sequence>
<dbReference type="PANTHER" id="PTHR15835">
    <property type="entry name" value="NUCLEAR-INTERACTING PARTNER OF ALK"/>
    <property type="match status" value="1"/>
</dbReference>
<dbReference type="Proteomes" id="UP001590950">
    <property type="component" value="Unassembled WGS sequence"/>
</dbReference>
<keyword evidence="2" id="KW-0479">Metal-binding</keyword>
<keyword evidence="3" id="KW-0863">Zinc-finger</keyword>
<keyword evidence="5" id="KW-0539">Nucleus</keyword>
<evidence type="ECO:0000256" key="5">
    <source>
        <dbReference type="ARBA" id="ARBA00023242"/>
    </source>
</evidence>
<accession>A0ABR4AGT2</accession>
<keyword evidence="4" id="KW-0862">Zinc</keyword>
<evidence type="ECO:0000259" key="6">
    <source>
        <dbReference type="Pfam" id="PF07967"/>
    </source>
</evidence>
<dbReference type="InterPro" id="IPR013909">
    <property type="entry name" value="NuBaID_C"/>
</dbReference>
<comment type="caution">
    <text evidence="8">The sequence shown here is derived from an EMBL/GenBank/DDBJ whole genome shotgun (WGS) entry which is preliminary data.</text>
</comment>
<comment type="subcellular location">
    <subcellularLocation>
        <location evidence="1">Nucleus</location>
    </subcellularLocation>
</comment>
<evidence type="ECO:0000256" key="2">
    <source>
        <dbReference type="ARBA" id="ARBA00022723"/>
    </source>
</evidence>
<evidence type="ECO:0000313" key="9">
    <source>
        <dbReference type="Proteomes" id="UP001590950"/>
    </source>
</evidence>
<evidence type="ECO:0000256" key="1">
    <source>
        <dbReference type="ARBA" id="ARBA00004123"/>
    </source>
</evidence>
<evidence type="ECO:0000259" key="7">
    <source>
        <dbReference type="Pfam" id="PF08600"/>
    </source>
</evidence>
<keyword evidence="9" id="KW-1185">Reference proteome</keyword>
<evidence type="ECO:0000256" key="3">
    <source>
        <dbReference type="ARBA" id="ARBA00022771"/>
    </source>
</evidence>
<organism evidence="8 9">
    <name type="scientific">Stereocaulon virgatum</name>
    <dbReference type="NCBI Taxonomy" id="373712"/>
    <lineage>
        <taxon>Eukaryota</taxon>
        <taxon>Fungi</taxon>
        <taxon>Dikarya</taxon>
        <taxon>Ascomycota</taxon>
        <taxon>Pezizomycotina</taxon>
        <taxon>Lecanoromycetes</taxon>
        <taxon>OSLEUM clade</taxon>
        <taxon>Lecanoromycetidae</taxon>
        <taxon>Lecanorales</taxon>
        <taxon>Lecanorineae</taxon>
        <taxon>Stereocaulaceae</taxon>
        <taxon>Stereocaulon</taxon>
    </lineage>
</organism>
<dbReference type="Pfam" id="PF08600">
    <property type="entry name" value="NuBaID_C"/>
    <property type="match status" value="1"/>
</dbReference>
<reference evidence="8 9" key="1">
    <citation type="submission" date="2024-09" db="EMBL/GenBank/DDBJ databases">
        <title>Rethinking Asexuality: The Enigmatic Case of Functional Sexual Genes in Lepraria (Stereocaulaceae).</title>
        <authorList>
            <person name="Doellman M."/>
            <person name="Sun Y."/>
            <person name="Barcenas-Pena A."/>
            <person name="Lumbsch H.T."/>
            <person name="Grewe F."/>
        </authorList>
    </citation>
    <scope>NUCLEOTIDE SEQUENCE [LARGE SCALE GENOMIC DNA]</scope>
    <source>
        <strain evidence="8 9">Mercado 3170</strain>
    </source>
</reference>
<feature type="domain" description="C3HC-type" evidence="6">
    <location>
        <begin position="102"/>
        <end position="250"/>
    </location>
</feature>
<evidence type="ECO:0000256" key="4">
    <source>
        <dbReference type="ARBA" id="ARBA00022833"/>
    </source>
</evidence>
<dbReference type="EMBL" id="JBEFKJ010000008">
    <property type="protein sequence ID" value="KAL2044724.1"/>
    <property type="molecule type" value="Genomic_DNA"/>
</dbReference>
<protein>
    <recommendedName>
        <fullName evidence="10">Zf-C3HC-domain-containing protein</fullName>
    </recommendedName>
</protein>
<dbReference type="InterPro" id="IPR012935">
    <property type="entry name" value="NuBaID_N"/>
</dbReference>
<name>A0ABR4AGT2_9LECA</name>